<dbReference type="SUPFAM" id="SSF52540">
    <property type="entry name" value="P-loop containing nucleoside triphosphate hydrolases"/>
    <property type="match status" value="1"/>
</dbReference>
<protein>
    <submittedName>
        <fullName evidence="2">Chromosome segregation ATPase-like protein</fullName>
    </submittedName>
</protein>
<sequence>MFATNIFVFLAAALFLVLLALVMVFLAKQHDHAVALAGPLEEVKAVEARVAEKRATLLDLEADLQKRREALAHVAELGAEVDALARKRDDLLTEWNQSQARRDEVQALRAETEAAVTESLAVEGELASKRLELEEVRERLLRAEELVGRIEGLNKERDALEANVTALRDKERELITAQTRLEELRGKSEDLEDSHTELEGKIRAKIAELDELESRITAARVTSDEERSERDRLNAELAAHRLRVGELAPEVQALEARKAFLDDEIRKLQATASGQSPDEGDDPLRELKQAPPVILGLQSLSEHRFESEAAALNSVKHRFEDMGLSYPDRVLRAFHTAMKVNDTTQMAVLAGISGTGKSQLPRQYAAGMGIGFLQVPVQPRWDSPQDLMGFYNYIEGRFRPTDMARALYALDTHNNPDALHDRMLMVLLDEMNLARVEYYFSDFLSRLESRPAKGCEGDATLRKDAEIELEIPKRQTRLFPGYNLLFAGTMNEDESTQSLSDKVVDRANVLRFGAPEKLVAAKAVKPSSAEVKALSRKTWDNWGRNTLKSGELAEINGTIDTMLGLMQELGKPFGHRLGRAIQNYAAVYPEVEGMGNRRHIALADQIEMRLLPKLRGVDVEEKRHQFDQIRSLASQLGDDVLAEAIGISVNDAEATGQFVWKGVKR</sequence>
<name>A0ABS8CSA1_9RHOB</name>
<feature type="coiled-coil region" evidence="1">
    <location>
        <begin position="126"/>
        <end position="271"/>
    </location>
</feature>
<dbReference type="Gene3D" id="1.10.287.1490">
    <property type="match status" value="1"/>
</dbReference>
<dbReference type="RefSeq" id="WP_226937700.1">
    <property type="nucleotide sequence ID" value="NZ_JACDXX010000037.1"/>
</dbReference>
<comment type="caution">
    <text evidence="2">The sequence shown here is derived from an EMBL/GenBank/DDBJ whole genome shotgun (WGS) entry which is preliminary data.</text>
</comment>
<evidence type="ECO:0000313" key="3">
    <source>
        <dbReference type="Proteomes" id="UP001198571"/>
    </source>
</evidence>
<proteinExistence type="predicted"/>
<dbReference type="Proteomes" id="UP001198571">
    <property type="component" value="Unassembled WGS sequence"/>
</dbReference>
<evidence type="ECO:0000256" key="1">
    <source>
        <dbReference type="SAM" id="Coils"/>
    </source>
</evidence>
<dbReference type="PANTHER" id="PTHR43941">
    <property type="entry name" value="STRUCTURAL MAINTENANCE OF CHROMOSOMES PROTEIN 2"/>
    <property type="match status" value="1"/>
</dbReference>
<keyword evidence="1" id="KW-0175">Coiled coil</keyword>
<dbReference type="InterPro" id="IPR027417">
    <property type="entry name" value="P-loop_NTPase"/>
</dbReference>
<reference evidence="2 3" key="1">
    <citation type="submission" date="2020-07" db="EMBL/GenBank/DDBJ databases">
        <title>Pseudogemmobacter sp. nov., isolated from poultry manure in Taiwan.</title>
        <authorList>
            <person name="Lin S.-Y."/>
            <person name="Tang Y.-S."/>
            <person name="Young C.-C."/>
        </authorList>
    </citation>
    <scope>NUCLEOTIDE SEQUENCE [LARGE SCALE GENOMIC DNA]</scope>
    <source>
        <strain evidence="2 3">CC-YST710</strain>
    </source>
</reference>
<accession>A0ABS8CSA1</accession>
<evidence type="ECO:0000313" key="2">
    <source>
        <dbReference type="EMBL" id="MCB5412276.1"/>
    </source>
</evidence>
<organism evidence="2 3">
    <name type="scientific">Pseudogemmobacter faecipullorum</name>
    <dbReference type="NCBI Taxonomy" id="2755041"/>
    <lineage>
        <taxon>Bacteria</taxon>
        <taxon>Pseudomonadati</taxon>
        <taxon>Pseudomonadota</taxon>
        <taxon>Alphaproteobacteria</taxon>
        <taxon>Rhodobacterales</taxon>
        <taxon>Paracoccaceae</taxon>
        <taxon>Pseudogemmobacter</taxon>
    </lineage>
</organism>
<feature type="coiled-coil region" evidence="1">
    <location>
        <begin position="43"/>
        <end position="94"/>
    </location>
</feature>
<keyword evidence="3" id="KW-1185">Reference proteome</keyword>
<gene>
    <name evidence="2" type="ORF">H0485_20100</name>
</gene>
<dbReference type="Gene3D" id="3.40.50.300">
    <property type="entry name" value="P-loop containing nucleotide triphosphate hydrolases"/>
    <property type="match status" value="1"/>
</dbReference>
<dbReference type="EMBL" id="JACDXX010000037">
    <property type="protein sequence ID" value="MCB5412276.1"/>
    <property type="molecule type" value="Genomic_DNA"/>
</dbReference>